<organism evidence="2 3">
    <name type="scientific">Granulicella sibirica</name>
    <dbReference type="NCBI Taxonomy" id="2479048"/>
    <lineage>
        <taxon>Bacteria</taxon>
        <taxon>Pseudomonadati</taxon>
        <taxon>Acidobacteriota</taxon>
        <taxon>Terriglobia</taxon>
        <taxon>Terriglobales</taxon>
        <taxon>Acidobacteriaceae</taxon>
        <taxon>Granulicella</taxon>
    </lineage>
</organism>
<evidence type="ECO:0000313" key="3">
    <source>
        <dbReference type="Proteomes" id="UP000289437"/>
    </source>
</evidence>
<dbReference type="InterPro" id="IPR003018">
    <property type="entry name" value="GAF"/>
</dbReference>
<dbReference type="RefSeq" id="WP_206662717.1">
    <property type="nucleotide sequence ID" value="NZ_RDSM01000001.1"/>
</dbReference>
<proteinExistence type="predicted"/>
<comment type="caution">
    <text evidence="2">The sequence shown here is derived from an EMBL/GenBank/DDBJ whole genome shotgun (WGS) entry which is preliminary data.</text>
</comment>
<accession>A0A4Q0T4K8</accession>
<reference evidence="3" key="2">
    <citation type="submission" date="2019-02" db="EMBL/GenBank/DDBJ databases">
        <title>Granulicella sibirica sp. nov., a psychrotolerant acidobacterium isolated from an organic soil layer in forested tundra, West Siberia.</title>
        <authorList>
            <person name="Oshkin I.Y."/>
            <person name="Kulichevskaya I.S."/>
            <person name="Rijpstra W.I.C."/>
            <person name="Sinninghe Damste J.S."/>
            <person name="Rakitin A.L."/>
            <person name="Ravin N.V."/>
            <person name="Dedysh S.N."/>
        </authorList>
    </citation>
    <scope>NUCLEOTIDE SEQUENCE [LARGE SCALE GENOMIC DNA]</scope>
    <source>
        <strain evidence="3">AF10</strain>
    </source>
</reference>
<dbReference type="Proteomes" id="UP000289437">
    <property type="component" value="Unassembled WGS sequence"/>
</dbReference>
<name>A0A4Q0T4K8_9BACT</name>
<protein>
    <recommendedName>
        <fullName evidence="1">GAF domain-containing protein</fullName>
    </recommendedName>
</protein>
<reference evidence="2 3" key="1">
    <citation type="submission" date="2018-11" db="EMBL/GenBank/DDBJ databases">
        <authorList>
            <person name="Mardanov A.V."/>
            <person name="Ravin N.V."/>
            <person name="Dedysh S.N."/>
        </authorList>
    </citation>
    <scope>NUCLEOTIDE SEQUENCE [LARGE SCALE GENOMIC DNA]</scope>
    <source>
        <strain evidence="2 3">AF10</strain>
    </source>
</reference>
<sequence>MTMQTQETAAATQIDQPWLIDYIREAGAVAGTVHRREEGGLRLTASHNIPPKVCEIVAWVPDGKGMAGQALVTKTPVFTCNLKDDPSATVRPGAKAVDAKAAIALPVFDSAENVIAVVGIAYADDRDFTPEIIADLTTKAGSFH</sequence>
<feature type="domain" description="GAF" evidence="1">
    <location>
        <begin position="20"/>
        <end position="134"/>
    </location>
</feature>
<dbReference type="Gene3D" id="3.30.450.40">
    <property type="match status" value="1"/>
</dbReference>
<dbReference type="EMBL" id="RDSM01000001">
    <property type="protein sequence ID" value="RXH58267.1"/>
    <property type="molecule type" value="Genomic_DNA"/>
</dbReference>
<gene>
    <name evidence="2" type="ORF">GRAN_1577</name>
</gene>
<dbReference type="SUPFAM" id="SSF55781">
    <property type="entry name" value="GAF domain-like"/>
    <property type="match status" value="1"/>
</dbReference>
<evidence type="ECO:0000313" key="2">
    <source>
        <dbReference type="EMBL" id="RXH58267.1"/>
    </source>
</evidence>
<dbReference type="InterPro" id="IPR029016">
    <property type="entry name" value="GAF-like_dom_sf"/>
</dbReference>
<keyword evidence="3" id="KW-1185">Reference proteome</keyword>
<dbReference type="Pfam" id="PF13185">
    <property type="entry name" value="GAF_2"/>
    <property type="match status" value="1"/>
</dbReference>
<dbReference type="AlphaFoldDB" id="A0A4Q0T4K8"/>
<evidence type="ECO:0000259" key="1">
    <source>
        <dbReference type="Pfam" id="PF13185"/>
    </source>
</evidence>